<dbReference type="InterPro" id="IPR039901">
    <property type="entry name" value="Kdotransferase"/>
</dbReference>
<dbReference type="InterPro" id="IPR038107">
    <property type="entry name" value="Glycos_transf_N_sf"/>
</dbReference>
<accession>A0A1G8YY82</accession>
<gene>
    <name evidence="10" type="ORF">SAMN05216257_101507</name>
</gene>
<dbReference type="STRING" id="990712.SAMN05216257_101507"/>
<comment type="subcellular location">
    <subcellularLocation>
        <location evidence="8">Cell membrane</location>
    </subcellularLocation>
</comment>
<dbReference type="GO" id="GO:0009245">
    <property type="term" value="P:lipid A biosynthetic process"/>
    <property type="evidence" value="ECO:0007669"/>
    <property type="project" value="TreeGrafter"/>
</dbReference>
<dbReference type="Gene3D" id="3.40.50.2000">
    <property type="entry name" value="Glycogen Phosphorylase B"/>
    <property type="match status" value="1"/>
</dbReference>
<evidence type="ECO:0000259" key="9">
    <source>
        <dbReference type="Pfam" id="PF04413"/>
    </source>
</evidence>
<dbReference type="EC" id="2.4.99.12" evidence="3 8"/>
<keyword evidence="5 8" id="KW-0808">Transferase</keyword>
<comment type="similarity">
    <text evidence="8">Belongs to the glycosyltransferase group 1 family.</text>
</comment>
<dbReference type="Gene3D" id="3.40.50.11720">
    <property type="entry name" value="3-Deoxy-D-manno-octulosonic-acid transferase, N-terminal domain"/>
    <property type="match status" value="1"/>
</dbReference>
<evidence type="ECO:0000256" key="4">
    <source>
        <dbReference type="ARBA" id="ARBA00019077"/>
    </source>
</evidence>
<dbReference type="GO" id="GO:0005886">
    <property type="term" value="C:plasma membrane"/>
    <property type="evidence" value="ECO:0007669"/>
    <property type="project" value="UniProtKB-SubCell"/>
</dbReference>
<evidence type="ECO:0000256" key="1">
    <source>
        <dbReference type="ARBA" id="ARBA00003394"/>
    </source>
</evidence>
<proteinExistence type="inferred from homology"/>
<feature type="domain" description="3-deoxy-D-manno-octulosonic-acid transferase N-terminal" evidence="9">
    <location>
        <begin position="30"/>
        <end position="190"/>
    </location>
</feature>
<sequence length="404" mass="43571">MPGSPALAFYLLARRSDPATEAVPDWPVRPEGKLVWFHAGQALPTPAVTALARRLKSARPGLNVLFTSSARRFPPVAAGGVASAGFRVPVPAERTGAVDRFLQYWRPDLGVWTECDLRPALVRGSARAGVPLIMLDAGTARPHQGAFRWRPGMTRALMSAFSHVLAGDAEALDDFRRMGVRGDRLEHAGRLEEAGVPLPCNPAEHEAMVELLGGRQLWLAHRVTPEEANAAISAHRRLRAYAHRLLLVLRPADPAQGPLLARRLRDEGWSVGLRSAGDEPEAQVQIFLADSDDEDGLWFRLAPVSFLGSSLYGGPGCDPFEPAALGSAILHGPSVPAHAEACARLARAGGARMVQNETELFHALEELLAPDQAARMAQAAWELASAGAEVTDRAIEIITEMLDR</sequence>
<organism evidence="10 11">
    <name type="scientific">Meinhardsimonia xiamenensis</name>
    <dbReference type="NCBI Taxonomy" id="990712"/>
    <lineage>
        <taxon>Bacteria</taxon>
        <taxon>Pseudomonadati</taxon>
        <taxon>Pseudomonadota</taxon>
        <taxon>Alphaproteobacteria</taxon>
        <taxon>Rhodobacterales</taxon>
        <taxon>Paracoccaceae</taxon>
        <taxon>Meinhardsimonia</taxon>
    </lineage>
</organism>
<dbReference type="GO" id="GO:0009244">
    <property type="term" value="P:lipopolysaccharide core region biosynthetic process"/>
    <property type="evidence" value="ECO:0007669"/>
    <property type="project" value="UniProtKB-UniRule"/>
</dbReference>
<dbReference type="PANTHER" id="PTHR42755:SF1">
    <property type="entry name" value="3-DEOXY-D-MANNO-OCTULOSONIC ACID TRANSFERASE, MITOCHONDRIAL-RELATED"/>
    <property type="match status" value="1"/>
</dbReference>
<protein>
    <recommendedName>
        <fullName evidence="4 8">3-deoxy-D-manno-octulosonic acid transferase</fullName>
        <shortName evidence="8">Kdo transferase</shortName>
        <ecNumber evidence="3 8">2.4.99.12</ecNumber>
    </recommendedName>
    <alternativeName>
        <fullName evidence="6 8">Lipid IV(A) 3-deoxy-D-manno-octulosonic acid transferase</fullName>
    </alternativeName>
</protein>
<keyword evidence="8" id="KW-0448">Lipopolysaccharide biosynthesis</keyword>
<dbReference type="OrthoDB" id="9789797at2"/>
<dbReference type="GO" id="GO:0043842">
    <property type="term" value="F:Kdo transferase activity"/>
    <property type="evidence" value="ECO:0007669"/>
    <property type="project" value="UniProtKB-EC"/>
</dbReference>
<evidence type="ECO:0000256" key="5">
    <source>
        <dbReference type="ARBA" id="ARBA00022679"/>
    </source>
</evidence>
<evidence type="ECO:0000313" key="10">
    <source>
        <dbReference type="EMBL" id="SDK07839.1"/>
    </source>
</evidence>
<keyword evidence="8" id="KW-1003">Cell membrane</keyword>
<dbReference type="UniPathway" id="UPA00958"/>
<name>A0A1G8YY82_9RHOB</name>
<evidence type="ECO:0000256" key="6">
    <source>
        <dbReference type="ARBA" id="ARBA00031445"/>
    </source>
</evidence>
<comment type="pathway">
    <text evidence="2 8">Bacterial outer membrane biogenesis; LPS core biosynthesis.</text>
</comment>
<evidence type="ECO:0000256" key="7">
    <source>
        <dbReference type="ARBA" id="ARBA00049183"/>
    </source>
</evidence>
<reference evidence="11" key="1">
    <citation type="submission" date="2016-10" db="EMBL/GenBank/DDBJ databases">
        <authorList>
            <person name="Varghese N."/>
            <person name="Submissions S."/>
        </authorList>
    </citation>
    <scope>NUCLEOTIDE SEQUENCE [LARGE SCALE GENOMIC DNA]</scope>
    <source>
        <strain evidence="11">CGMCC 1.10789</strain>
    </source>
</reference>
<keyword evidence="8" id="KW-0472">Membrane</keyword>
<dbReference type="AlphaFoldDB" id="A0A1G8YY82"/>
<dbReference type="PANTHER" id="PTHR42755">
    <property type="entry name" value="3-DEOXY-MANNO-OCTULOSONATE CYTIDYLYLTRANSFERASE"/>
    <property type="match status" value="1"/>
</dbReference>
<dbReference type="EMBL" id="FNFV01000001">
    <property type="protein sequence ID" value="SDK07839.1"/>
    <property type="molecule type" value="Genomic_DNA"/>
</dbReference>
<evidence type="ECO:0000256" key="2">
    <source>
        <dbReference type="ARBA" id="ARBA00004713"/>
    </source>
</evidence>
<dbReference type="Pfam" id="PF04413">
    <property type="entry name" value="Glycos_transf_N"/>
    <property type="match status" value="1"/>
</dbReference>
<dbReference type="InterPro" id="IPR007507">
    <property type="entry name" value="Glycos_transf_N"/>
</dbReference>
<evidence type="ECO:0000313" key="11">
    <source>
        <dbReference type="Proteomes" id="UP000199328"/>
    </source>
</evidence>
<evidence type="ECO:0000256" key="8">
    <source>
        <dbReference type="RuleBase" id="RU365103"/>
    </source>
</evidence>
<dbReference type="Proteomes" id="UP000199328">
    <property type="component" value="Unassembled WGS sequence"/>
</dbReference>
<evidence type="ECO:0000256" key="3">
    <source>
        <dbReference type="ARBA" id="ARBA00012621"/>
    </source>
</evidence>
<comment type="function">
    <text evidence="1 8">Involved in lipopolysaccharide (LPS) biosynthesis. Catalyzes the transfer of 3-deoxy-D-manno-octulosonate (Kdo) residue(s) from CMP-Kdo to lipid IV(A), the tetraacyldisaccharide-1,4'-bisphosphate precursor of lipid A.</text>
</comment>
<comment type="catalytic activity">
    <reaction evidence="7 8">
        <text>lipid IVA (E. coli) + CMP-3-deoxy-beta-D-manno-octulosonate = alpha-Kdo-(2-&gt;6)-lipid IVA (E. coli) + CMP + H(+)</text>
        <dbReference type="Rhea" id="RHEA:28066"/>
        <dbReference type="ChEBI" id="CHEBI:15378"/>
        <dbReference type="ChEBI" id="CHEBI:58603"/>
        <dbReference type="ChEBI" id="CHEBI:60364"/>
        <dbReference type="ChEBI" id="CHEBI:60377"/>
        <dbReference type="ChEBI" id="CHEBI:85987"/>
        <dbReference type="EC" id="2.4.99.12"/>
    </reaction>
</comment>
<dbReference type="RefSeq" id="WP_092497815.1">
    <property type="nucleotide sequence ID" value="NZ_FNFV01000001.1"/>
</dbReference>
<keyword evidence="11" id="KW-1185">Reference proteome</keyword>